<evidence type="ECO:0000313" key="2">
    <source>
        <dbReference type="EMBL" id="MCI66850.1"/>
    </source>
</evidence>
<organism evidence="2 3">
    <name type="scientific">Trifolium medium</name>
    <dbReference type="NCBI Taxonomy" id="97028"/>
    <lineage>
        <taxon>Eukaryota</taxon>
        <taxon>Viridiplantae</taxon>
        <taxon>Streptophyta</taxon>
        <taxon>Embryophyta</taxon>
        <taxon>Tracheophyta</taxon>
        <taxon>Spermatophyta</taxon>
        <taxon>Magnoliopsida</taxon>
        <taxon>eudicotyledons</taxon>
        <taxon>Gunneridae</taxon>
        <taxon>Pentapetalae</taxon>
        <taxon>rosids</taxon>
        <taxon>fabids</taxon>
        <taxon>Fabales</taxon>
        <taxon>Fabaceae</taxon>
        <taxon>Papilionoideae</taxon>
        <taxon>50 kb inversion clade</taxon>
        <taxon>NPAAA clade</taxon>
        <taxon>Hologalegina</taxon>
        <taxon>IRL clade</taxon>
        <taxon>Trifolieae</taxon>
        <taxon>Trifolium</taxon>
    </lineage>
</organism>
<dbReference type="EMBL" id="LXQA010703617">
    <property type="protein sequence ID" value="MCI66850.1"/>
    <property type="molecule type" value="Genomic_DNA"/>
</dbReference>
<feature type="transmembrane region" description="Helical" evidence="1">
    <location>
        <begin position="6"/>
        <end position="25"/>
    </location>
</feature>
<keyword evidence="3" id="KW-1185">Reference proteome</keyword>
<keyword evidence="1" id="KW-0472">Membrane</keyword>
<protein>
    <submittedName>
        <fullName evidence="2">Uncharacterized protein</fullName>
    </submittedName>
</protein>
<sequence>MSLSSRTSSIIVVVGGWHMISLWCLTVSGKMSWLLAAVTDSKSFWALSLHMPLLIAMKASNIA</sequence>
<keyword evidence="1" id="KW-0812">Transmembrane</keyword>
<dbReference type="Proteomes" id="UP000265520">
    <property type="component" value="Unassembled WGS sequence"/>
</dbReference>
<dbReference type="AlphaFoldDB" id="A0A392U2X9"/>
<proteinExistence type="predicted"/>
<reference evidence="2 3" key="1">
    <citation type="journal article" date="2018" name="Front. Plant Sci.">
        <title>Red Clover (Trifolium pratense) and Zigzag Clover (T. medium) - A Picture of Genomic Similarities and Differences.</title>
        <authorList>
            <person name="Dluhosova J."/>
            <person name="Istvanek J."/>
            <person name="Nedelnik J."/>
            <person name="Repkova J."/>
        </authorList>
    </citation>
    <scope>NUCLEOTIDE SEQUENCE [LARGE SCALE GENOMIC DNA]</scope>
    <source>
        <strain evidence="3">cv. 10/8</strain>
        <tissue evidence="2">Leaf</tissue>
    </source>
</reference>
<evidence type="ECO:0000313" key="3">
    <source>
        <dbReference type="Proteomes" id="UP000265520"/>
    </source>
</evidence>
<feature type="non-terminal residue" evidence="2">
    <location>
        <position position="63"/>
    </location>
</feature>
<comment type="caution">
    <text evidence="2">The sequence shown here is derived from an EMBL/GenBank/DDBJ whole genome shotgun (WGS) entry which is preliminary data.</text>
</comment>
<evidence type="ECO:0000256" key="1">
    <source>
        <dbReference type="SAM" id="Phobius"/>
    </source>
</evidence>
<keyword evidence="1" id="KW-1133">Transmembrane helix</keyword>
<name>A0A392U2X9_9FABA</name>
<accession>A0A392U2X9</accession>